<dbReference type="InterPro" id="IPR011657">
    <property type="entry name" value="CNT_C_dom"/>
</dbReference>
<feature type="transmembrane region" description="Helical" evidence="1">
    <location>
        <begin position="298"/>
        <end position="321"/>
    </location>
</feature>
<feature type="transmembrane region" description="Helical" evidence="1">
    <location>
        <begin position="5"/>
        <end position="24"/>
    </location>
</feature>
<reference evidence="4" key="1">
    <citation type="submission" date="2023-10" db="EMBL/GenBank/DDBJ databases">
        <title>Genome assembly of Pristionchus species.</title>
        <authorList>
            <person name="Yoshida K."/>
            <person name="Sommer R.J."/>
        </authorList>
    </citation>
    <scope>NUCLEOTIDE SEQUENCE</scope>
    <source>
        <strain evidence="4">RS5133</strain>
    </source>
</reference>
<evidence type="ECO:0000313" key="5">
    <source>
        <dbReference type="Proteomes" id="UP001432322"/>
    </source>
</evidence>
<dbReference type="AlphaFoldDB" id="A0AAV5VJU8"/>
<feature type="domain" description="Concentrative nucleoside transporter C-terminal" evidence="2">
    <location>
        <begin position="100"/>
        <end position="318"/>
    </location>
</feature>
<organism evidence="4 5">
    <name type="scientific">Pristionchus fissidentatus</name>
    <dbReference type="NCBI Taxonomy" id="1538716"/>
    <lineage>
        <taxon>Eukaryota</taxon>
        <taxon>Metazoa</taxon>
        <taxon>Ecdysozoa</taxon>
        <taxon>Nematoda</taxon>
        <taxon>Chromadorea</taxon>
        <taxon>Rhabditida</taxon>
        <taxon>Rhabditina</taxon>
        <taxon>Diplogasteromorpha</taxon>
        <taxon>Diplogasteroidea</taxon>
        <taxon>Neodiplogasteridae</taxon>
        <taxon>Pristionchus</taxon>
    </lineage>
</organism>
<evidence type="ECO:0008006" key="6">
    <source>
        <dbReference type="Google" id="ProtNLM"/>
    </source>
</evidence>
<dbReference type="GO" id="GO:0005415">
    <property type="term" value="F:nucleoside:sodium symporter activity"/>
    <property type="evidence" value="ECO:0007669"/>
    <property type="project" value="TreeGrafter"/>
</dbReference>
<dbReference type="GO" id="GO:0005886">
    <property type="term" value="C:plasma membrane"/>
    <property type="evidence" value="ECO:0007669"/>
    <property type="project" value="TreeGrafter"/>
</dbReference>
<feature type="transmembrane region" description="Helical" evidence="1">
    <location>
        <begin position="72"/>
        <end position="94"/>
    </location>
</feature>
<feature type="transmembrane region" description="Helical" evidence="1">
    <location>
        <begin position="263"/>
        <end position="286"/>
    </location>
</feature>
<keyword evidence="1" id="KW-0472">Membrane</keyword>
<dbReference type="Proteomes" id="UP001432322">
    <property type="component" value="Unassembled WGS sequence"/>
</dbReference>
<keyword evidence="1" id="KW-1133">Transmembrane helix</keyword>
<feature type="transmembrane region" description="Helical" evidence="1">
    <location>
        <begin position="158"/>
        <end position="180"/>
    </location>
</feature>
<dbReference type="InterPro" id="IPR008276">
    <property type="entry name" value="C_nuclsd_transpt"/>
</dbReference>
<name>A0AAV5VJU8_9BILA</name>
<evidence type="ECO:0000313" key="4">
    <source>
        <dbReference type="EMBL" id="GMT18553.1"/>
    </source>
</evidence>
<proteinExistence type="predicted"/>
<feature type="transmembrane region" description="Helical" evidence="1">
    <location>
        <begin position="30"/>
        <end position="51"/>
    </location>
</feature>
<dbReference type="Pfam" id="PF07670">
    <property type="entry name" value="Gate"/>
    <property type="match status" value="1"/>
</dbReference>
<comment type="caution">
    <text evidence="4">The sequence shown here is derived from an EMBL/GenBank/DDBJ whole genome shotgun (WGS) entry which is preliminary data.</text>
</comment>
<dbReference type="InterPro" id="IPR011642">
    <property type="entry name" value="Gate_dom"/>
</dbReference>
<dbReference type="PANTHER" id="PTHR10590:SF4">
    <property type="entry name" value="SOLUTE CARRIER FAMILY 28 MEMBER 3"/>
    <property type="match status" value="1"/>
</dbReference>
<gene>
    <name evidence="4" type="ORF">PFISCL1PPCAC_9850</name>
</gene>
<accession>A0AAV5VJU8</accession>
<protein>
    <recommendedName>
        <fullName evidence="6">Concentrative nucleoside transporter C-terminal domain-containing protein</fullName>
    </recommendedName>
</protein>
<feature type="domain" description="Nucleoside transporter/FeoB GTPase Gate" evidence="3">
    <location>
        <begin position="3"/>
        <end position="95"/>
    </location>
</feature>
<dbReference type="Pfam" id="PF07662">
    <property type="entry name" value="Nucleos_tra2_C"/>
    <property type="match status" value="1"/>
</dbReference>
<evidence type="ECO:0000256" key="1">
    <source>
        <dbReference type="SAM" id="Phobius"/>
    </source>
</evidence>
<dbReference type="EMBL" id="BTSY01000003">
    <property type="protein sequence ID" value="GMT18553.1"/>
    <property type="molecule type" value="Genomic_DNA"/>
</dbReference>
<keyword evidence="5" id="KW-1185">Reference proteome</keyword>
<keyword evidence="1" id="KW-0812">Transmembrane</keyword>
<dbReference type="PANTHER" id="PTHR10590">
    <property type="entry name" value="SODIUM/NUCLEOSIDE COTRANSPORTER"/>
    <property type="match status" value="1"/>
</dbReference>
<evidence type="ECO:0000259" key="2">
    <source>
        <dbReference type="Pfam" id="PF07662"/>
    </source>
</evidence>
<evidence type="ECO:0000259" key="3">
    <source>
        <dbReference type="Pfam" id="PF07670"/>
    </source>
</evidence>
<sequence length="351" mass="37721">MQIIIYFGGIVSLLYYYGIIQAILSKFAIVMQYTLGTTVVESLNAVACIFLGQTESAVLIGPAFETMTSSEITTVMCSGFACIAGALFSAYISFGACPEYLLSATVMSASVSLGIAKILYPEVQISSQKNVEDMKLAKHNYGSFLEAISKGAISAAKVVGAIGMSLVVYLSMLSLANGMVTWTTSRLGFEETSFNTLVGLAFYPFAYMMGASDAEDPQVNRDETLKVSELMGIKTTINEFVAYAKLAEMIQDGTLKGARAQMISTYALCGFSNIASIGSVLGVMSTMCPHRMRTFSKLALRGLLGGCISCFLTASVAGILVEQPTTCQPKMFNSCLNLTLVRNYLDSEYRL</sequence>